<proteinExistence type="inferred from homology"/>
<keyword evidence="4" id="KW-0813">Transport</keyword>
<evidence type="ECO:0000256" key="3">
    <source>
        <dbReference type="ARBA" id="ARBA00017053"/>
    </source>
</evidence>
<dbReference type="GO" id="GO:0005886">
    <property type="term" value="C:plasma membrane"/>
    <property type="evidence" value="ECO:0007669"/>
    <property type="project" value="UniProtKB-SubCell"/>
</dbReference>
<evidence type="ECO:0000256" key="10">
    <source>
        <dbReference type="ARBA" id="ARBA00022914"/>
    </source>
</evidence>
<accession>A0A1I3TWJ7</accession>
<dbReference type="AlphaFoldDB" id="A0A1I3TWJ7"/>
<evidence type="ECO:0000256" key="1">
    <source>
        <dbReference type="ARBA" id="ARBA00004429"/>
    </source>
</evidence>
<evidence type="ECO:0000256" key="5">
    <source>
        <dbReference type="ARBA" id="ARBA00022466"/>
    </source>
</evidence>
<feature type="transmembrane region" description="Helical" evidence="15">
    <location>
        <begin position="45"/>
        <end position="63"/>
    </location>
</feature>
<dbReference type="GO" id="GO:0046872">
    <property type="term" value="F:metal ion binding"/>
    <property type="evidence" value="ECO:0007669"/>
    <property type="project" value="UniProtKB-KW"/>
</dbReference>
<dbReference type="EMBL" id="FORU01000015">
    <property type="protein sequence ID" value="SFJ75668.1"/>
    <property type="molecule type" value="Genomic_DNA"/>
</dbReference>
<reference evidence="18" key="1">
    <citation type="submission" date="2016-10" db="EMBL/GenBank/DDBJ databases">
        <authorList>
            <person name="Varghese N."/>
            <person name="Submissions S."/>
        </authorList>
    </citation>
    <scope>NUCLEOTIDE SEQUENCE [LARGE SCALE GENOMIC DNA]</scope>
    <source>
        <strain evidence="18">DSM 26542</strain>
    </source>
</reference>
<dbReference type="Proteomes" id="UP000243887">
    <property type="component" value="Unassembled WGS sequence"/>
</dbReference>
<evidence type="ECO:0000256" key="15">
    <source>
        <dbReference type="SAM" id="Phobius"/>
    </source>
</evidence>
<keyword evidence="10" id="KW-0476">Mercury</keyword>
<evidence type="ECO:0000259" key="16">
    <source>
        <dbReference type="PROSITE" id="PS50846"/>
    </source>
</evidence>
<keyword evidence="9" id="KW-0479">Metal-binding</keyword>
<evidence type="ECO:0000313" key="17">
    <source>
        <dbReference type="EMBL" id="SFJ75668.1"/>
    </source>
</evidence>
<evidence type="ECO:0000256" key="14">
    <source>
        <dbReference type="ARBA" id="ARBA00045720"/>
    </source>
</evidence>
<dbReference type="PROSITE" id="PS50846">
    <property type="entry name" value="HMA_2"/>
    <property type="match status" value="1"/>
</dbReference>
<keyword evidence="18" id="KW-1185">Reference proteome</keyword>
<evidence type="ECO:0000256" key="12">
    <source>
        <dbReference type="ARBA" id="ARBA00023136"/>
    </source>
</evidence>
<organism evidence="17 18">
    <name type="scientific">Myroides guanonis</name>
    <dbReference type="NCBI Taxonomy" id="1150112"/>
    <lineage>
        <taxon>Bacteria</taxon>
        <taxon>Pseudomonadati</taxon>
        <taxon>Bacteroidota</taxon>
        <taxon>Flavobacteriia</taxon>
        <taxon>Flavobacteriales</taxon>
        <taxon>Flavobacteriaceae</taxon>
        <taxon>Myroides</taxon>
    </lineage>
</organism>
<evidence type="ECO:0000256" key="8">
    <source>
        <dbReference type="ARBA" id="ARBA00022692"/>
    </source>
</evidence>
<keyword evidence="8 15" id="KW-0812">Transmembrane</keyword>
<dbReference type="FunFam" id="3.30.70.100:FF:000001">
    <property type="entry name" value="ATPase copper transporting beta"/>
    <property type="match status" value="1"/>
</dbReference>
<protein>
    <recommendedName>
        <fullName evidence="3">Mercuric transport protein MerT</fullName>
    </recommendedName>
    <alternativeName>
        <fullName evidence="13">Mercury ion transport protein</fullName>
    </alternativeName>
</protein>
<dbReference type="NCBIfam" id="NF033556">
    <property type="entry name" value="MerTP_fusion"/>
    <property type="match status" value="1"/>
</dbReference>
<dbReference type="Gene3D" id="3.30.70.100">
    <property type="match status" value="1"/>
</dbReference>
<keyword evidence="5" id="KW-0475">Mercuric resistance</keyword>
<evidence type="ECO:0000256" key="2">
    <source>
        <dbReference type="ARBA" id="ARBA00008224"/>
    </source>
</evidence>
<evidence type="ECO:0000256" key="9">
    <source>
        <dbReference type="ARBA" id="ARBA00022723"/>
    </source>
</evidence>
<feature type="domain" description="HMA" evidence="16">
    <location>
        <begin position="129"/>
        <end position="195"/>
    </location>
</feature>
<dbReference type="Pfam" id="PF00403">
    <property type="entry name" value="HMA"/>
    <property type="match status" value="1"/>
</dbReference>
<evidence type="ECO:0000256" key="13">
    <source>
        <dbReference type="ARBA" id="ARBA00030934"/>
    </source>
</evidence>
<name>A0A1I3TWJ7_9FLAO</name>
<dbReference type="InterPro" id="IPR036163">
    <property type="entry name" value="HMA_dom_sf"/>
</dbReference>
<dbReference type="Pfam" id="PF02411">
    <property type="entry name" value="MerT"/>
    <property type="match status" value="1"/>
</dbReference>
<keyword evidence="11 15" id="KW-1133">Transmembrane helix</keyword>
<gene>
    <name evidence="17" type="ORF">SAMN04487893_11540</name>
</gene>
<comment type="similarity">
    <text evidence="2">Belongs to the MerT family.</text>
</comment>
<sequence>MKSEKKLLGAGLLSALLASLCCITPLLALIAGGSGFASTFTWLEPARPFFIILTIGTLAFAWYQKLFKSKEEIDCNCEDSRKESFLRSKAFLGIISVFALIMLGFPYYSSSFYSNTNTNKEVLDVSSLKKSQFTVLGMTCSSCEAHVNHEVNKLQGVVKVTTSYENKNAVVEYDDSLTSINEIEKAIEKTGYQVIDKF</sequence>
<comment type="function">
    <text evidence="14">Involved in mercury resistance. Probably transfers a mercuric ion from the periplasmic Hg(2+)-binding protein MerP to the cytoplasmic mercuric reductase MerA.</text>
</comment>
<dbReference type="GO" id="GO:0015097">
    <property type="term" value="F:mercury ion transmembrane transporter activity"/>
    <property type="evidence" value="ECO:0007669"/>
    <property type="project" value="InterPro"/>
</dbReference>
<dbReference type="Gene3D" id="1.10.287.910">
    <property type="entry name" value="bacterial mercury transporter, merf"/>
    <property type="match status" value="1"/>
</dbReference>
<dbReference type="PANTHER" id="PTHR46594:SF4">
    <property type="entry name" value="P-TYPE CATION-TRANSPORTING ATPASE"/>
    <property type="match status" value="1"/>
</dbReference>
<keyword evidence="7" id="KW-0997">Cell inner membrane</keyword>
<evidence type="ECO:0000256" key="7">
    <source>
        <dbReference type="ARBA" id="ARBA00022519"/>
    </source>
</evidence>
<dbReference type="PANTHER" id="PTHR46594">
    <property type="entry name" value="P-TYPE CATION-TRANSPORTING ATPASE"/>
    <property type="match status" value="1"/>
</dbReference>
<dbReference type="STRING" id="1150112.SAMN04487893_11540"/>
<dbReference type="InterPro" id="IPR003457">
    <property type="entry name" value="Transprt_MerT"/>
</dbReference>
<evidence type="ECO:0000256" key="11">
    <source>
        <dbReference type="ARBA" id="ARBA00022989"/>
    </source>
</evidence>
<evidence type="ECO:0000313" key="18">
    <source>
        <dbReference type="Proteomes" id="UP000243887"/>
    </source>
</evidence>
<keyword evidence="12 15" id="KW-0472">Membrane</keyword>
<dbReference type="OrthoDB" id="1493145at2"/>
<dbReference type="RefSeq" id="WP_090680536.1">
    <property type="nucleotide sequence ID" value="NZ_FORU01000015.1"/>
</dbReference>
<feature type="transmembrane region" description="Helical" evidence="15">
    <location>
        <begin position="90"/>
        <end position="108"/>
    </location>
</feature>
<keyword evidence="6" id="KW-1003">Cell membrane</keyword>
<dbReference type="SUPFAM" id="SSF55008">
    <property type="entry name" value="HMA, heavy metal-associated domain"/>
    <property type="match status" value="1"/>
</dbReference>
<evidence type="ECO:0000256" key="6">
    <source>
        <dbReference type="ARBA" id="ARBA00022475"/>
    </source>
</evidence>
<dbReference type="InterPro" id="IPR006121">
    <property type="entry name" value="HMA_dom"/>
</dbReference>
<dbReference type="CDD" id="cd00371">
    <property type="entry name" value="HMA"/>
    <property type="match status" value="1"/>
</dbReference>
<evidence type="ECO:0000256" key="4">
    <source>
        <dbReference type="ARBA" id="ARBA00022448"/>
    </source>
</evidence>
<comment type="subcellular location">
    <subcellularLocation>
        <location evidence="1">Cell inner membrane</location>
        <topology evidence="1">Multi-pass membrane protein</topology>
    </subcellularLocation>
</comment>